<dbReference type="PROSITE" id="PS51462">
    <property type="entry name" value="NUDIX"/>
    <property type="match status" value="1"/>
</dbReference>
<dbReference type="Proteomes" id="UP000639973">
    <property type="component" value="Unassembled WGS sequence"/>
</dbReference>
<dbReference type="RefSeq" id="WP_188969643.1">
    <property type="nucleotide sequence ID" value="NZ_BMOL01000003.1"/>
</dbReference>
<dbReference type="Gene3D" id="3.90.79.10">
    <property type="entry name" value="Nucleoside Triphosphate Pyrophosphohydrolase"/>
    <property type="match status" value="1"/>
</dbReference>
<evidence type="ECO:0000256" key="1">
    <source>
        <dbReference type="ARBA" id="ARBA00001946"/>
    </source>
</evidence>
<sequence length="135" mass="14649">MRPRAVGILFNDQDQVLLMLRQKAGRAYATLPGGGIESDETPAEACARELLEEVNLVVAVGQEVLVLDNLDNHEHYFRVSLVSGEMRLGDGPEGIRNSAENSYAPQWVNVSELDAVNLVPPQARGVVRILAQTAG</sequence>
<gene>
    <name evidence="4" type="ORF">GCM10010840_10210</name>
</gene>
<keyword evidence="5" id="KW-1185">Reference proteome</keyword>
<name>A0ABQ2G444_9DEIO</name>
<dbReference type="Pfam" id="PF00293">
    <property type="entry name" value="NUDIX"/>
    <property type="match status" value="1"/>
</dbReference>
<dbReference type="PANTHER" id="PTHR43046">
    <property type="entry name" value="GDP-MANNOSE MANNOSYL HYDROLASE"/>
    <property type="match status" value="1"/>
</dbReference>
<organism evidence="4 5">
    <name type="scientific">Deinococcus aerolatus</name>
    <dbReference type="NCBI Taxonomy" id="522487"/>
    <lineage>
        <taxon>Bacteria</taxon>
        <taxon>Thermotogati</taxon>
        <taxon>Deinococcota</taxon>
        <taxon>Deinococci</taxon>
        <taxon>Deinococcales</taxon>
        <taxon>Deinococcaceae</taxon>
        <taxon>Deinococcus</taxon>
    </lineage>
</organism>
<dbReference type="InterPro" id="IPR000086">
    <property type="entry name" value="NUDIX_hydrolase_dom"/>
</dbReference>
<reference evidence="5" key="1">
    <citation type="journal article" date="2019" name="Int. J. Syst. Evol. Microbiol.">
        <title>The Global Catalogue of Microorganisms (GCM) 10K type strain sequencing project: providing services to taxonomists for standard genome sequencing and annotation.</title>
        <authorList>
            <consortium name="The Broad Institute Genomics Platform"/>
            <consortium name="The Broad Institute Genome Sequencing Center for Infectious Disease"/>
            <person name="Wu L."/>
            <person name="Ma J."/>
        </authorList>
    </citation>
    <scope>NUCLEOTIDE SEQUENCE [LARGE SCALE GENOMIC DNA]</scope>
    <source>
        <strain evidence="5">JCM 15442</strain>
    </source>
</reference>
<protein>
    <submittedName>
        <fullName evidence="4">DNA mismatch repair protein MutT</fullName>
    </submittedName>
</protein>
<dbReference type="PROSITE" id="PS00893">
    <property type="entry name" value="NUDIX_BOX"/>
    <property type="match status" value="1"/>
</dbReference>
<keyword evidence="2" id="KW-0378">Hydrolase</keyword>
<evidence type="ECO:0000256" key="2">
    <source>
        <dbReference type="ARBA" id="ARBA00022801"/>
    </source>
</evidence>
<comment type="caution">
    <text evidence="4">The sequence shown here is derived from an EMBL/GenBank/DDBJ whole genome shotgun (WGS) entry which is preliminary data.</text>
</comment>
<evidence type="ECO:0000313" key="5">
    <source>
        <dbReference type="Proteomes" id="UP000639973"/>
    </source>
</evidence>
<feature type="domain" description="Nudix hydrolase" evidence="3">
    <location>
        <begin position="1"/>
        <end position="132"/>
    </location>
</feature>
<dbReference type="InterPro" id="IPR020084">
    <property type="entry name" value="NUDIX_hydrolase_CS"/>
</dbReference>
<dbReference type="CDD" id="cd04669">
    <property type="entry name" value="NUDIX_Hydrolase"/>
    <property type="match status" value="1"/>
</dbReference>
<dbReference type="SUPFAM" id="SSF55811">
    <property type="entry name" value="Nudix"/>
    <property type="match status" value="1"/>
</dbReference>
<evidence type="ECO:0000313" key="4">
    <source>
        <dbReference type="EMBL" id="GGL74059.1"/>
    </source>
</evidence>
<proteinExistence type="predicted"/>
<accession>A0ABQ2G444</accession>
<dbReference type="EMBL" id="BMOL01000003">
    <property type="protein sequence ID" value="GGL74059.1"/>
    <property type="molecule type" value="Genomic_DNA"/>
</dbReference>
<evidence type="ECO:0000259" key="3">
    <source>
        <dbReference type="PROSITE" id="PS51462"/>
    </source>
</evidence>
<comment type="cofactor">
    <cofactor evidence="1">
        <name>Mg(2+)</name>
        <dbReference type="ChEBI" id="CHEBI:18420"/>
    </cofactor>
</comment>
<dbReference type="InterPro" id="IPR015797">
    <property type="entry name" value="NUDIX_hydrolase-like_dom_sf"/>
</dbReference>
<dbReference type="PANTHER" id="PTHR43046:SF14">
    <property type="entry name" value="MUTT_NUDIX FAMILY PROTEIN"/>
    <property type="match status" value="1"/>
</dbReference>